<dbReference type="GO" id="GO:0032040">
    <property type="term" value="C:small-subunit processome"/>
    <property type="evidence" value="ECO:0007669"/>
    <property type="project" value="TreeGrafter"/>
</dbReference>
<dbReference type="GO" id="GO:0006364">
    <property type="term" value="P:rRNA processing"/>
    <property type="evidence" value="ECO:0007669"/>
    <property type="project" value="UniProtKB-KW"/>
</dbReference>
<comment type="similarity">
    <text evidence="2">Belongs to the KRR1 family.</text>
</comment>
<keyword evidence="6" id="KW-0694">RNA-binding</keyword>
<proteinExistence type="inferred from homology"/>
<dbReference type="OrthoDB" id="5329482at2759"/>
<evidence type="ECO:0000256" key="1">
    <source>
        <dbReference type="ARBA" id="ARBA00004604"/>
    </source>
</evidence>
<keyword evidence="7" id="KW-0539">Nucleus</keyword>
<evidence type="ECO:0000256" key="11">
    <source>
        <dbReference type="ARBA" id="ARBA00032023"/>
    </source>
</evidence>
<dbReference type="SMART" id="SM00322">
    <property type="entry name" value="KH"/>
    <property type="match status" value="1"/>
</dbReference>
<dbReference type="InterPro" id="IPR036612">
    <property type="entry name" value="KH_dom_type_1_sf"/>
</dbReference>
<sequence length="929" mass="106584">MEDQDQKNTNISSKSKKYRREKPWDSEEIDHWKIEAFIAEKDAPSFTDESSFSTLFPKYREKYLQEVWPHVTQNLNKYGISCVLDMIVGSMTVKTTRNTRDPYAILKARDLIKLLARSVPFPQAIKIMDDTMACDIIKIGGFLRNRERFVKRRQRILGPNGSTLKALELLTKCYIMVQGSTVSVMGDYKGLKQVRKIVEDCMKNIHPIYHIKELMIKRELEKDPLLKNQSWERFLPHFKKRNVSRRKPKNIKENEYTPFPPPQNPRKIDLQIESGEYFMSKYAKERKKLEERKERQKQVSEKRRKEREKQHESNKGCHDFLHNSSFNEPLIKCVKKIARESHCGGTYDLQCLCNSDYFRFSTLFVKTYADCFRSLSSDEHFSFSQFFEDLCKDPPVSNSSCVSLNRPPPPVLCSDPYKNIEFGTELLACMKKSANQSLCRNINDANCLCDSRSYWISANECLRTEDLSKVVLVQEFRKSLCNSPLELPGCSGVPDVLPDCPDVFQAAKLDSNLRECLTAIAKGTRCGNVDAVCLCDSKKFIDATTKQEKYDICFTKLSSQARQSYLKYKAEFCTSPSQTNMCILKRPSYQQVICFNPYKNANFRDSLETCLIAAAENSLCEQPYDSLCLCDSLSYLNSVKKCVMGLDNEERNKVDAFQDVMCKNPTSLPGCREKTELLSLCKDVFEKTDFRSELKECLREIAKKSRCGGSYDPVCLCNSKYFMESTIMIDTYEKCFRLLTVQEHLAFTDFYNSMCKNPLPPPLPCIQLQVSSKKSVLCSDVYKNIEFGEKFIECMRNALKKSNCLEPYDALCLCDSRSYFDAVNICIITTNNNEYKVYRDFSEVLCKDPSLLPGCSIDAASSTESKTISVSTIFSSTESLKITETIITYTSTHTVMPAPGTIVSHPSGSQQIKINHVLFFLIMIFIIIL</sequence>
<dbReference type="AlphaFoldDB" id="A0A899FXW1"/>
<dbReference type="InterPro" id="IPR048550">
    <property type="entry name" value="KRR1-like_KH1_euk"/>
</dbReference>
<keyword evidence="5" id="KW-0698">rRNA processing</keyword>
<dbReference type="Pfam" id="PF21800">
    <property type="entry name" value="KH_KRR1_2nd"/>
    <property type="match status" value="1"/>
</dbReference>
<evidence type="ECO:0000259" key="14">
    <source>
        <dbReference type="SMART" id="SM00322"/>
    </source>
</evidence>
<dbReference type="InterPro" id="IPR048549">
    <property type="entry name" value="KRR1-like_KH2_euk"/>
</dbReference>
<feature type="region of interest" description="Disordered" evidence="13">
    <location>
        <begin position="1"/>
        <end position="25"/>
    </location>
</feature>
<dbReference type="SUPFAM" id="SSF54791">
    <property type="entry name" value="Eukaryotic type KH-domain (KH-domain type I)"/>
    <property type="match status" value="1"/>
</dbReference>
<dbReference type="PANTHER" id="PTHR12581:SF0">
    <property type="entry name" value="KRR1 SMALL SUBUNIT PROCESSOME COMPONENT HOMOLOG"/>
    <property type="match status" value="1"/>
</dbReference>
<keyword evidence="4" id="KW-0690">Ribosome biogenesis</keyword>
<dbReference type="InterPro" id="IPR004087">
    <property type="entry name" value="KH_dom"/>
</dbReference>
<dbReference type="InterPro" id="IPR024166">
    <property type="entry name" value="rRNA_assembly_KRR1"/>
</dbReference>
<dbReference type="InterPro" id="IPR048548">
    <property type="entry name" value="KRR1-like_KH2"/>
</dbReference>
<evidence type="ECO:0000256" key="8">
    <source>
        <dbReference type="ARBA" id="ARBA00023274"/>
    </source>
</evidence>
<comment type="function">
    <text evidence="9">Required for 40S ribosome biogenesis. Involved in nucleolar processing of pre-18S ribosomal RNA and ribosome assembly. Essential for vegetative growth.</text>
</comment>
<keyword evidence="16" id="KW-1185">Reference proteome</keyword>
<comment type="subcellular location">
    <subcellularLocation>
        <location evidence="1">Nucleus</location>
        <location evidence="1">Nucleolus</location>
    </subcellularLocation>
</comment>
<accession>A0A899FXW1</accession>
<dbReference type="Proteomes" id="UP000663699">
    <property type="component" value="Chromosome 6"/>
</dbReference>
<dbReference type="PANTHER" id="PTHR12581">
    <property type="entry name" value="HIV-1 REV BINDING PROTEIN 2, 3"/>
    <property type="match status" value="1"/>
</dbReference>
<evidence type="ECO:0000256" key="6">
    <source>
        <dbReference type="ARBA" id="ARBA00022884"/>
    </source>
</evidence>
<dbReference type="InterPro" id="IPR041174">
    <property type="entry name" value="KRR1-like_KH1"/>
</dbReference>
<reference evidence="15" key="1">
    <citation type="submission" date="2020-06" db="EMBL/GenBank/DDBJ databases">
        <title>Genomes of multiple members of Pneumocystis genus reveal paths to human pathogen Pneumocystis jirovecii.</title>
        <authorList>
            <person name="Cisse O.H."/>
            <person name="Ma L."/>
            <person name="Dekker J."/>
            <person name="Khil P."/>
            <person name="Jo J."/>
            <person name="Brenchley J."/>
            <person name="Blair R."/>
            <person name="Pahar B."/>
            <person name="Chabe M."/>
            <person name="Van Rompay K.A."/>
            <person name="Keesler R."/>
            <person name="Sukura A."/>
            <person name="Hirsch V."/>
            <person name="Kutty G."/>
            <person name="Liu Y."/>
            <person name="Peng L."/>
            <person name="Chen J."/>
            <person name="Song J."/>
            <person name="Weissenbacher-Lang C."/>
            <person name="Xu J."/>
            <person name="Upham N.S."/>
            <person name="Stajich J.E."/>
            <person name="Cuomo C.A."/>
            <person name="Cushion M.T."/>
            <person name="Kovacs J.A."/>
        </authorList>
    </citation>
    <scope>NUCLEOTIDE SEQUENCE</scope>
    <source>
        <strain evidence="15">2A</strain>
    </source>
</reference>
<evidence type="ECO:0000256" key="9">
    <source>
        <dbReference type="ARBA" id="ARBA00024668"/>
    </source>
</evidence>
<evidence type="ECO:0000256" key="2">
    <source>
        <dbReference type="ARBA" id="ARBA00009344"/>
    </source>
</evidence>
<evidence type="ECO:0000256" key="7">
    <source>
        <dbReference type="ARBA" id="ARBA00023242"/>
    </source>
</evidence>
<evidence type="ECO:0000256" key="5">
    <source>
        <dbReference type="ARBA" id="ARBA00022552"/>
    </source>
</evidence>
<dbReference type="FunFam" id="3.30.1370.10:FF:000014">
    <property type="entry name" value="KRR1 small subunit processome component"/>
    <property type="match status" value="1"/>
</dbReference>
<dbReference type="EMBL" id="CP054537">
    <property type="protein sequence ID" value="QSL65316.1"/>
    <property type="molecule type" value="Genomic_DNA"/>
</dbReference>
<dbReference type="Gene3D" id="3.30.1370.10">
    <property type="entry name" value="K Homology domain, type 1"/>
    <property type="match status" value="2"/>
</dbReference>
<dbReference type="CDD" id="cd22394">
    <property type="entry name" value="KH-I_KRR1_rpt2"/>
    <property type="match status" value="1"/>
</dbReference>
<organism evidence="15 16">
    <name type="scientific">Pneumocystis wakefieldiae</name>
    <dbReference type="NCBI Taxonomy" id="38082"/>
    <lineage>
        <taxon>Eukaryota</taxon>
        <taxon>Fungi</taxon>
        <taxon>Dikarya</taxon>
        <taxon>Ascomycota</taxon>
        <taxon>Taphrinomycotina</taxon>
        <taxon>Pneumocystomycetes</taxon>
        <taxon>Pneumocystaceae</taxon>
        <taxon>Pneumocystis</taxon>
    </lineage>
</organism>
<evidence type="ECO:0000313" key="15">
    <source>
        <dbReference type="EMBL" id="QSL65316.1"/>
    </source>
</evidence>
<evidence type="ECO:0000256" key="13">
    <source>
        <dbReference type="SAM" id="MobiDB-lite"/>
    </source>
</evidence>
<keyword evidence="8" id="KW-0687">Ribonucleoprotein</keyword>
<evidence type="ECO:0000313" key="16">
    <source>
        <dbReference type="Proteomes" id="UP000663699"/>
    </source>
</evidence>
<feature type="region of interest" description="Disordered" evidence="13">
    <location>
        <begin position="242"/>
        <end position="267"/>
    </location>
</feature>
<evidence type="ECO:0000256" key="3">
    <source>
        <dbReference type="ARBA" id="ARBA00017405"/>
    </source>
</evidence>
<dbReference type="Pfam" id="PF17903">
    <property type="entry name" value="KH_KRR1_1st"/>
    <property type="match status" value="1"/>
</dbReference>
<protein>
    <recommendedName>
        <fullName evidence="3">KRR1 small subunit processome component</fullName>
    </recommendedName>
    <alternativeName>
        <fullName evidence="12">KRR-R motif-containing protein 1</fullName>
    </alternativeName>
    <alternativeName>
        <fullName evidence="11">Ribosomal RNA assembly protein KRR1</fullName>
    </alternativeName>
</protein>
<dbReference type="GO" id="GO:0003723">
    <property type="term" value="F:RNA binding"/>
    <property type="evidence" value="ECO:0007669"/>
    <property type="project" value="UniProtKB-KW"/>
</dbReference>
<dbReference type="FunFam" id="3.30.1370.10:FF:000011">
    <property type="entry name" value="KRR1 small subunit processome component"/>
    <property type="match status" value="1"/>
</dbReference>
<gene>
    <name evidence="15" type="ORF">MERGE_002626</name>
</gene>
<feature type="region of interest" description="Disordered" evidence="13">
    <location>
        <begin position="288"/>
        <end position="315"/>
    </location>
</feature>
<name>A0A899FXW1_9ASCO</name>
<evidence type="ECO:0000256" key="12">
    <source>
        <dbReference type="ARBA" id="ARBA00032993"/>
    </source>
</evidence>
<evidence type="ECO:0000256" key="10">
    <source>
        <dbReference type="ARBA" id="ARBA00025908"/>
    </source>
</evidence>
<comment type="subunit">
    <text evidence="10">Component of the ribosomal small subunit (SSU) processome composed of at least 40 protein subunits and snoRNA U3. Interacts with snoRNA U3. Interacts with MPP10, KRI1 and with ribosomal proteins RPS1A, RPS4A, RPS4B, RPS8A, RPS8B, RPS11A, RPS11B, RPS13, RPS24, RPS25, RPL4A, RPL7B, RPL8, RPL23, RPL25 and RPL28.</text>
</comment>
<evidence type="ECO:0000256" key="4">
    <source>
        <dbReference type="ARBA" id="ARBA00022517"/>
    </source>
</evidence>
<feature type="domain" description="K Homology" evidence="14">
    <location>
        <begin position="133"/>
        <end position="203"/>
    </location>
</feature>
<dbReference type="CDD" id="cd22393">
    <property type="entry name" value="KH-I_KRR1_rpt1"/>
    <property type="match status" value="1"/>
</dbReference>